<organism evidence="1 2">
    <name type="scientific">Rurimicrobium arvi</name>
    <dbReference type="NCBI Taxonomy" id="2049916"/>
    <lineage>
        <taxon>Bacteria</taxon>
        <taxon>Pseudomonadati</taxon>
        <taxon>Bacteroidota</taxon>
        <taxon>Chitinophagia</taxon>
        <taxon>Chitinophagales</taxon>
        <taxon>Chitinophagaceae</taxon>
        <taxon>Rurimicrobium</taxon>
    </lineage>
</organism>
<accession>A0ABP8MS32</accession>
<proteinExistence type="predicted"/>
<sequence>MKKNYVMLALMALSLFSACKKDDKKSSSSSGSASANLIGKKWKLTAYRYNYSGVDVDGYSTLSDCARDNYSEFKSGDVVTAYEGATKCDASSPDSQSGKWKLQSSDTEILLTDFTAVYGVSSLVMKIVILNSTTLKVTYTTTVGGPTIFNTATYTAM</sequence>
<evidence type="ECO:0008006" key="3">
    <source>
        <dbReference type="Google" id="ProtNLM"/>
    </source>
</evidence>
<name>A0ABP8MS32_9BACT</name>
<evidence type="ECO:0000313" key="2">
    <source>
        <dbReference type="Proteomes" id="UP001501410"/>
    </source>
</evidence>
<dbReference type="Proteomes" id="UP001501410">
    <property type="component" value="Unassembled WGS sequence"/>
</dbReference>
<protein>
    <recommendedName>
        <fullName evidence="3">Lipocalin-like domain-containing protein</fullName>
    </recommendedName>
</protein>
<dbReference type="RefSeq" id="WP_344825264.1">
    <property type="nucleotide sequence ID" value="NZ_BAABEZ010000022.1"/>
</dbReference>
<gene>
    <name evidence="1" type="ORF">GCM10023092_16520</name>
</gene>
<dbReference type="PROSITE" id="PS51257">
    <property type="entry name" value="PROKAR_LIPOPROTEIN"/>
    <property type="match status" value="1"/>
</dbReference>
<reference evidence="2" key="1">
    <citation type="journal article" date="2019" name="Int. J. Syst. Evol. Microbiol.">
        <title>The Global Catalogue of Microorganisms (GCM) 10K type strain sequencing project: providing services to taxonomists for standard genome sequencing and annotation.</title>
        <authorList>
            <consortium name="The Broad Institute Genomics Platform"/>
            <consortium name="The Broad Institute Genome Sequencing Center for Infectious Disease"/>
            <person name="Wu L."/>
            <person name="Ma J."/>
        </authorList>
    </citation>
    <scope>NUCLEOTIDE SEQUENCE [LARGE SCALE GENOMIC DNA]</scope>
    <source>
        <strain evidence="2">JCM 31921</strain>
    </source>
</reference>
<dbReference type="EMBL" id="BAABEZ010000022">
    <property type="protein sequence ID" value="GAA4454463.1"/>
    <property type="molecule type" value="Genomic_DNA"/>
</dbReference>
<keyword evidence="2" id="KW-1185">Reference proteome</keyword>
<evidence type="ECO:0000313" key="1">
    <source>
        <dbReference type="EMBL" id="GAA4454463.1"/>
    </source>
</evidence>
<comment type="caution">
    <text evidence="1">The sequence shown here is derived from an EMBL/GenBank/DDBJ whole genome shotgun (WGS) entry which is preliminary data.</text>
</comment>